<dbReference type="AlphaFoldDB" id="A0A368DZC7"/>
<evidence type="ECO:0000259" key="1">
    <source>
        <dbReference type="Pfam" id="PF01765"/>
    </source>
</evidence>
<evidence type="ECO:0000313" key="2">
    <source>
        <dbReference type="EMBL" id="RCL76656.1"/>
    </source>
</evidence>
<dbReference type="Gene3D" id="3.30.1360.40">
    <property type="match status" value="1"/>
</dbReference>
<dbReference type="SUPFAM" id="SSF55194">
    <property type="entry name" value="Ribosome recycling factor, RRF"/>
    <property type="match status" value="1"/>
</dbReference>
<accession>A0A368DZC7</accession>
<reference evidence="2 3" key="1">
    <citation type="journal article" date="2018" name="Microbiome">
        <title>Fine metagenomic profile of the Mediterranean stratified and mixed water columns revealed by assembly and recruitment.</title>
        <authorList>
            <person name="Haro-Moreno J.M."/>
            <person name="Lopez-Perez M."/>
            <person name="De La Torre J.R."/>
            <person name="Picazo A."/>
            <person name="Camacho A."/>
            <person name="Rodriguez-Valera F."/>
        </authorList>
    </citation>
    <scope>NUCLEOTIDE SEQUENCE [LARGE SCALE GENOMIC DNA]</scope>
    <source>
        <strain evidence="2">MED-G55</strain>
    </source>
</reference>
<name>A0A368DZC7_9PROT</name>
<dbReference type="EMBL" id="QOQF01000019">
    <property type="protein sequence ID" value="RCL76656.1"/>
    <property type="molecule type" value="Genomic_DNA"/>
</dbReference>
<organism evidence="2 3">
    <name type="scientific">PS1 clade bacterium</name>
    <dbReference type="NCBI Taxonomy" id="2175152"/>
    <lineage>
        <taxon>Bacteria</taxon>
        <taxon>Pseudomonadati</taxon>
        <taxon>Pseudomonadota</taxon>
        <taxon>Alphaproteobacteria</taxon>
        <taxon>PS1 clade</taxon>
    </lineage>
</organism>
<gene>
    <name evidence="2" type="ORF">DBW69_05055</name>
</gene>
<evidence type="ECO:0000313" key="3">
    <source>
        <dbReference type="Proteomes" id="UP000252132"/>
    </source>
</evidence>
<sequence length="244" mass="28591">MVYILRGLVMSDSASMDDEELEILLEKFFFKKNTELMSYSDSFESRMRDRFITYVKEIREAGTSEENNQILRNSKIIVKKKSRRAMDLVNVQAFLDRIELRSTDAEARTAVIKILKEEKNFKQVVENAEDGLITVKLPKMDLEKRFELADFIESKFKNYQKNVMMVKNQSMQQIRAGLQNEFIFGPDAAKASKEIEKIIDHYIKTAKLIFFVKHKDILRNQFKLTEEDDIVLARKMSTVAHILD</sequence>
<feature type="domain" description="Ribosome recycling factor" evidence="1">
    <location>
        <begin position="66"/>
        <end position="218"/>
    </location>
</feature>
<dbReference type="Proteomes" id="UP000252132">
    <property type="component" value="Unassembled WGS sequence"/>
</dbReference>
<dbReference type="InterPro" id="IPR023584">
    <property type="entry name" value="Ribosome_recyc_fac_dom"/>
</dbReference>
<dbReference type="Pfam" id="PF01765">
    <property type="entry name" value="RRF"/>
    <property type="match status" value="1"/>
</dbReference>
<comment type="caution">
    <text evidence="2">The sequence shown here is derived from an EMBL/GenBank/DDBJ whole genome shotgun (WGS) entry which is preliminary data.</text>
</comment>
<dbReference type="Gene3D" id="1.10.132.20">
    <property type="entry name" value="Ribosome-recycling factor"/>
    <property type="match status" value="1"/>
</dbReference>
<dbReference type="InterPro" id="IPR036191">
    <property type="entry name" value="RRF_sf"/>
</dbReference>
<protein>
    <submittedName>
        <fullName evidence="2">Ribosome recycling factor</fullName>
    </submittedName>
</protein>
<proteinExistence type="predicted"/>